<dbReference type="InterPro" id="IPR015854">
    <property type="entry name" value="ABC_transpr_LolD-like"/>
</dbReference>
<evidence type="ECO:0000313" key="5">
    <source>
        <dbReference type="EMBL" id="RFT16827.1"/>
    </source>
</evidence>
<dbReference type="CDD" id="cd03255">
    <property type="entry name" value="ABC_MJ0796_LolCDE_FtsE"/>
    <property type="match status" value="1"/>
</dbReference>
<dbReference type="GO" id="GO:0005524">
    <property type="term" value="F:ATP binding"/>
    <property type="evidence" value="ECO:0007669"/>
    <property type="project" value="UniProtKB-KW"/>
</dbReference>
<dbReference type="AlphaFoldDB" id="A0A3E2BQA9"/>
<reference evidence="5 6" key="1">
    <citation type="submission" date="2018-08" db="EMBL/GenBank/DDBJ databases">
        <title>Genome analysis of the thermophilic bacterium of the candidate phylum Aminicenantes from deep subsurface aquifer revealed its physiology and ecological role.</title>
        <authorList>
            <person name="Kadnikov V.V."/>
            <person name="Mardanov A.V."/>
            <person name="Beletsky A.V."/>
            <person name="Karnachuk O.V."/>
            <person name="Ravin N.V."/>
        </authorList>
    </citation>
    <scope>NUCLEOTIDE SEQUENCE [LARGE SCALE GENOMIC DNA]</scope>
    <source>
        <strain evidence="5">BY38</strain>
    </source>
</reference>
<dbReference type="InterPro" id="IPR017871">
    <property type="entry name" value="ABC_transporter-like_CS"/>
</dbReference>
<comment type="caution">
    <text evidence="5">The sequence shown here is derived from an EMBL/GenBank/DDBJ whole genome shotgun (WGS) entry which is preliminary data.</text>
</comment>
<dbReference type="SMART" id="SM00382">
    <property type="entry name" value="AAA"/>
    <property type="match status" value="1"/>
</dbReference>
<dbReference type="InterPro" id="IPR027417">
    <property type="entry name" value="P-loop_NTPase"/>
</dbReference>
<dbReference type="InterPro" id="IPR017911">
    <property type="entry name" value="MacB-like_ATP-bd"/>
</dbReference>
<keyword evidence="1" id="KW-0813">Transport</keyword>
<dbReference type="GO" id="GO:0022857">
    <property type="term" value="F:transmembrane transporter activity"/>
    <property type="evidence" value="ECO:0007669"/>
    <property type="project" value="UniProtKB-ARBA"/>
</dbReference>
<dbReference type="PANTHER" id="PTHR24220:SF86">
    <property type="entry name" value="ABC TRANSPORTER ABCH.1"/>
    <property type="match status" value="1"/>
</dbReference>
<sequence length="245" mass="27003">MGLEMNDKIIRLENIVRIYQIGETQVQALRGITYSVNYSEFLAIMGPSGSGKSTLMSILGLLDRPTSGQYFLEGVDVSKLSRDEMAAIRNRKIGFVFQNFNLLSRTSALENVELPMIYSHISSKEARDRAMAALAAVGLKGWEHHRTNQLSGGQMQRVAIARALVNDPTLILADEPTGNLDSKTGAEIMDIFCRLNQERNITLIMVTHDPVIASYARRRLYLKDGQIVGEEVSQGACDRAPASGG</sequence>
<feature type="domain" description="ABC transporter" evidence="4">
    <location>
        <begin position="10"/>
        <end position="244"/>
    </location>
</feature>
<dbReference type="PANTHER" id="PTHR24220">
    <property type="entry name" value="IMPORT ATP-BINDING PROTEIN"/>
    <property type="match status" value="1"/>
</dbReference>
<evidence type="ECO:0000256" key="3">
    <source>
        <dbReference type="ARBA" id="ARBA00022840"/>
    </source>
</evidence>
<proteinExistence type="predicted"/>
<keyword evidence="3 5" id="KW-0067">ATP-binding</keyword>
<dbReference type="GO" id="GO:0098796">
    <property type="term" value="C:membrane protein complex"/>
    <property type="evidence" value="ECO:0007669"/>
    <property type="project" value="UniProtKB-ARBA"/>
</dbReference>
<dbReference type="InterPro" id="IPR003439">
    <property type="entry name" value="ABC_transporter-like_ATP-bd"/>
</dbReference>
<dbReference type="PROSITE" id="PS50893">
    <property type="entry name" value="ABC_TRANSPORTER_2"/>
    <property type="match status" value="1"/>
</dbReference>
<dbReference type="GO" id="GO:0016887">
    <property type="term" value="F:ATP hydrolysis activity"/>
    <property type="evidence" value="ECO:0007669"/>
    <property type="project" value="InterPro"/>
</dbReference>
<keyword evidence="5" id="KW-0132">Cell division</keyword>
<protein>
    <submittedName>
        <fullName evidence="5">Cell division transporter, ATP-binding protein FtsE</fullName>
    </submittedName>
</protein>
<gene>
    <name evidence="5" type="ORF">OP8BY_0769</name>
</gene>
<evidence type="ECO:0000313" key="6">
    <source>
        <dbReference type="Proteomes" id="UP000257323"/>
    </source>
</evidence>
<keyword evidence="2" id="KW-0547">Nucleotide-binding</keyword>
<keyword evidence="5" id="KW-0131">Cell cycle</keyword>
<dbReference type="EMBL" id="QUAH01000001">
    <property type="protein sequence ID" value="RFT16827.1"/>
    <property type="molecule type" value="Genomic_DNA"/>
</dbReference>
<dbReference type="Proteomes" id="UP000257323">
    <property type="component" value="Unassembled WGS sequence"/>
</dbReference>
<dbReference type="Pfam" id="PF00005">
    <property type="entry name" value="ABC_tran"/>
    <property type="match status" value="1"/>
</dbReference>
<evidence type="ECO:0000259" key="4">
    <source>
        <dbReference type="PROSITE" id="PS50893"/>
    </source>
</evidence>
<dbReference type="GO" id="GO:0051301">
    <property type="term" value="P:cell division"/>
    <property type="evidence" value="ECO:0007669"/>
    <property type="project" value="UniProtKB-KW"/>
</dbReference>
<accession>A0A3E2BQA9</accession>
<evidence type="ECO:0000256" key="2">
    <source>
        <dbReference type="ARBA" id="ARBA00022741"/>
    </source>
</evidence>
<organism evidence="5 6">
    <name type="scientific">Candidatus Saccharicenans subterraneus</name>
    <dbReference type="NCBI Taxonomy" id="2508984"/>
    <lineage>
        <taxon>Bacteria</taxon>
        <taxon>Candidatus Aminicenantota</taxon>
        <taxon>Candidatus Aminicenantia</taxon>
        <taxon>Candidatus Aminicenantales</taxon>
        <taxon>Candidatus Saccharicenantaceae</taxon>
        <taxon>Candidatus Saccharicenans</taxon>
    </lineage>
</organism>
<dbReference type="PROSITE" id="PS00211">
    <property type="entry name" value="ABC_TRANSPORTER_1"/>
    <property type="match status" value="1"/>
</dbReference>
<dbReference type="InterPro" id="IPR003593">
    <property type="entry name" value="AAA+_ATPase"/>
</dbReference>
<dbReference type="SUPFAM" id="SSF52540">
    <property type="entry name" value="P-loop containing nucleoside triphosphate hydrolases"/>
    <property type="match status" value="1"/>
</dbReference>
<dbReference type="GO" id="GO:0005886">
    <property type="term" value="C:plasma membrane"/>
    <property type="evidence" value="ECO:0007669"/>
    <property type="project" value="TreeGrafter"/>
</dbReference>
<evidence type="ECO:0000256" key="1">
    <source>
        <dbReference type="ARBA" id="ARBA00022448"/>
    </source>
</evidence>
<dbReference type="FunFam" id="3.40.50.300:FF:000032">
    <property type="entry name" value="Export ABC transporter ATP-binding protein"/>
    <property type="match status" value="1"/>
</dbReference>
<dbReference type="Gene3D" id="3.40.50.300">
    <property type="entry name" value="P-loop containing nucleotide triphosphate hydrolases"/>
    <property type="match status" value="1"/>
</dbReference>
<name>A0A3E2BQA9_9BACT</name>